<dbReference type="EMBL" id="HACG01008533">
    <property type="protein sequence ID" value="CEK55398.1"/>
    <property type="molecule type" value="Transcribed_RNA"/>
</dbReference>
<organism evidence="1">
    <name type="scientific">Arion vulgaris</name>
    <dbReference type="NCBI Taxonomy" id="1028688"/>
    <lineage>
        <taxon>Eukaryota</taxon>
        <taxon>Metazoa</taxon>
        <taxon>Spiralia</taxon>
        <taxon>Lophotrochozoa</taxon>
        <taxon>Mollusca</taxon>
        <taxon>Gastropoda</taxon>
        <taxon>Heterobranchia</taxon>
        <taxon>Euthyneura</taxon>
        <taxon>Panpulmonata</taxon>
        <taxon>Eupulmonata</taxon>
        <taxon>Stylommatophora</taxon>
        <taxon>Helicina</taxon>
        <taxon>Arionoidea</taxon>
        <taxon>Arionidae</taxon>
        <taxon>Arion</taxon>
    </lineage>
</organism>
<proteinExistence type="predicted"/>
<name>A0A0B6YGN5_9EUPU</name>
<feature type="non-terminal residue" evidence="1">
    <location>
        <position position="84"/>
    </location>
</feature>
<gene>
    <name evidence="1" type="primary">ORF25113</name>
</gene>
<feature type="non-terminal residue" evidence="1">
    <location>
        <position position="1"/>
    </location>
</feature>
<reference evidence="1" key="1">
    <citation type="submission" date="2014-12" db="EMBL/GenBank/DDBJ databases">
        <title>Insight into the proteome of Arion vulgaris.</title>
        <authorList>
            <person name="Aradska J."/>
            <person name="Bulat T."/>
            <person name="Smidak R."/>
            <person name="Sarate P."/>
            <person name="Gangsoo J."/>
            <person name="Sialana F."/>
            <person name="Bilban M."/>
            <person name="Lubec G."/>
        </authorList>
    </citation>
    <scope>NUCLEOTIDE SEQUENCE</scope>
    <source>
        <tissue evidence="1">Skin</tissue>
    </source>
</reference>
<dbReference type="AlphaFoldDB" id="A0A0B6YGN5"/>
<protein>
    <submittedName>
        <fullName evidence="1">Uncharacterized protein</fullName>
    </submittedName>
</protein>
<accession>A0A0B6YGN5</accession>
<evidence type="ECO:0000313" key="1">
    <source>
        <dbReference type="EMBL" id="CEK55398.1"/>
    </source>
</evidence>
<sequence>LQCQLDTPDTDEQMPLSPVISDIGELKANTGLRRSRRDEFEIKKFESIVKKQEDGQLQKLGADVDKTSPTSSIKYMQMENALGS</sequence>